<evidence type="ECO:0000256" key="2">
    <source>
        <dbReference type="ARBA" id="ARBA00023015"/>
    </source>
</evidence>
<dbReference type="Gene3D" id="1.10.1740.10">
    <property type="match status" value="1"/>
</dbReference>
<evidence type="ECO:0000259" key="5">
    <source>
        <dbReference type="Pfam" id="PF04542"/>
    </source>
</evidence>
<dbReference type="CDD" id="cd06171">
    <property type="entry name" value="Sigma70_r4"/>
    <property type="match status" value="1"/>
</dbReference>
<dbReference type="InterPro" id="IPR036388">
    <property type="entry name" value="WH-like_DNA-bd_sf"/>
</dbReference>
<dbReference type="PANTHER" id="PTHR43133:SF63">
    <property type="entry name" value="RNA POLYMERASE SIGMA FACTOR FECI-RELATED"/>
    <property type="match status" value="1"/>
</dbReference>
<dbReference type="Gene3D" id="1.10.10.10">
    <property type="entry name" value="Winged helix-like DNA-binding domain superfamily/Winged helix DNA-binding domain"/>
    <property type="match status" value="1"/>
</dbReference>
<evidence type="ECO:0000256" key="1">
    <source>
        <dbReference type="ARBA" id="ARBA00010641"/>
    </source>
</evidence>
<keyword evidence="8" id="KW-1185">Reference proteome</keyword>
<evidence type="ECO:0000259" key="6">
    <source>
        <dbReference type="Pfam" id="PF08281"/>
    </source>
</evidence>
<comment type="similarity">
    <text evidence="1">Belongs to the sigma-70 factor family. ECF subfamily.</text>
</comment>
<dbReference type="InterPro" id="IPR013324">
    <property type="entry name" value="RNA_pol_sigma_r3/r4-like"/>
</dbReference>
<evidence type="ECO:0000313" key="8">
    <source>
        <dbReference type="Proteomes" id="UP000037643"/>
    </source>
</evidence>
<keyword evidence="2" id="KW-0805">Transcription regulation</keyword>
<feature type="domain" description="RNA polymerase sigma-70 region 2" evidence="5">
    <location>
        <begin position="18"/>
        <end position="83"/>
    </location>
</feature>
<evidence type="ECO:0000313" key="7">
    <source>
        <dbReference type="EMBL" id="AKM07006.1"/>
    </source>
</evidence>
<dbReference type="InterPro" id="IPR014284">
    <property type="entry name" value="RNA_pol_sigma-70_dom"/>
</dbReference>
<dbReference type="GO" id="GO:0016987">
    <property type="term" value="F:sigma factor activity"/>
    <property type="evidence" value="ECO:0007669"/>
    <property type="project" value="UniProtKB-KW"/>
</dbReference>
<accession>A0A0G3X8P3</accession>
<dbReference type="GO" id="GO:0003677">
    <property type="term" value="F:DNA binding"/>
    <property type="evidence" value="ECO:0007669"/>
    <property type="project" value="InterPro"/>
</dbReference>
<name>A0A0G3X8P3_9SPHN</name>
<dbReference type="KEGG" id="amx:AM2010_928"/>
<gene>
    <name evidence="7" type="ORF">AM2010_928</name>
</gene>
<reference evidence="7 8" key="1">
    <citation type="submission" date="2015-06" db="EMBL/GenBank/DDBJ databases">
        <authorList>
            <person name="Kim K.M."/>
        </authorList>
    </citation>
    <scope>NUCLEOTIDE SEQUENCE [LARGE SCALE GENOMIC DNA]</scope>
    <source>
        <strain evidence="7 8">KCTC 22370</strain>
    </source>
</reference>
<evidence type="ECO:0000256" key="4">
    <source>
        <dbReference type="ARBA" id="ARBA00023163"/>
    </source>
</evidence>
<organism evidence="7 8">
    <name type="scientific">Pelagerythrobacter marensis</name>
    <dbReference type="NCBI Taxonomy" id="543877"/>
    <lineage>
        <taxon>Bacteria</taxon>
        <taxon>Pseudomonadati</taxon>
        <taxon>Pseudomonadota</taxon>
        <taxon>Alphaproteobacteria</taxon>
        <taxon>Sphingomonadales</taxon>
        <taxon>Erythrobacteraceae</taxon>
        <taxon>Pelagerythrobacter</taxon>
    </lineage>
</organism>
<protein>
    <submittedName>
        <fullName evidence="7">Sigma-70 factor FpvI (ECF subfamily), controling pyoverdin biosynthesis</fullName>
    </submittedName>
</protein>
<dbReference type="InterPro" id="IPR013249">
    <property type="entry name" value="RNA_pol_sigma70_r4_t2"/>
</dbReference>
<dbReference type="PATRIC" id="fig|543877.4.peg.938"/>
<evidence type="ECO:0000256" key="3">
    <source>
        <dbReference type="ARBA" id="ARBA00023082"/>
    </source>
</evidence>
<dbReference type="SUPFAM" id="SSF88946">
    <property type="entry name" value="Sigma2 domain of RNA polymerase sigma factors"/>
    <property type="match status" value="1"/>
</dbReference>
<dbReference type="AlphaFoldDB" id="A0A0G3X8P3"/>
<sequence>MNSGSGAKGELPQDDDELFRSYRLPLRAFFARRLRSLEEVDDHVQEVFCRLYALDNSKRPENPQAYVFQVAANLLRDRARRSATRDAFTRQHALENANKFEELSPERVLQGKQAVKALRAALGELPPRTRAIFLLHRFEGYKYREIARRLGISTSSVEKHMMSAIKHVFARMGKSDDQN</sequence>
<dbReference type="Pfam" id="PF04542">
    <property type="entry name" value="Sigma70_r2"/>
    <property type="match status" value="1"/>
</dbReference>
<dbReference type="EMBL" id="CP011805">
    <property type="protein sequence ID" value="AKM07006.1"/>
    <property type="molecule type" value="Genomic_DNA"/>
</dbReference>
<proteinExistence type="inferred from homology"/>
<dbReference type="NCBIfam" id="TIGR02937">
    <property type="entry name" value="sigma70-ECF"/>
    <property type="match status" value="1"/>
</dbReference>
<dbReference type="SUPFAM" id="SSF88659">
    <property type="entry name" value="Sigma3 and sigma4 domains of RNA polymerase sigma factors"/>
    <property type="match status" value="1"/>
</dbReference>
<dbReference type="STRING" id="543877.AM2010_928"/>
<dbReference type="InterPro" id="IPR039425">
    <property type="entry name" value="RNA_pol_sigma-70-like"/>
</dbReference>
<feature type="domain" description="RNA polymerase sigma factor 70 region 4 type 2" evidence="6">
    <location>
        <begin position="117"/>
        <end position="167"/>
    </location>
</feature>
<dbReference type="RefSeq" id="WP_053043915.1">
    <property type="nucleotide sequence ID" value="NZ_CP011805.1"/>
</dbReference>
<keyword evidence="3" id="KW-0731">Sigma factor</keyword>
<dbReference type="InterPro" id="IPR007627">
    <property type="entry name" value="RNA_pol_sigma70_r2"/>
</dbReference>
<dbReference type="Pfam" id="PF08281">
    <property type="entry name" value="Sigma70_r4_2"/>
    <property type="match status" value="1"/>
</dbReference>
<dbReference type="GO" id="GO:0006352">
    <property type="term" value="P:DNA-templated transcription initiation"/>
    <property type="evidence" value="ECO:0007669"/>
    <property type="project" value="InterPro"/>
</dbReference>
<dbReference type="PANTHER" id="PTHR43133">
    <property type="entry name" value="RNA POLYMERASE ECF-TYPE SIGMA FACTO"/>
    <property type="match status" value="1"/>
</dbReference>
<keyword evidence="4" id="KW-0804">Transcription</keyword>
<dbReference type="InterPro" id="IPR013325">
    <property type="entry name" value="RNA_pol_sigma_r2"/>
</dbReference>
<dbReference type="OrthoDB" id="7628065at2"/>
<dbReference type="Proteomes" id="UP000037643">
    <property type="component" value="Chromosome"/>
</dbReference>